<dbReference type="Gene3D" id="1.20.120.160">
    <property type="entry name" value="HPT domain"/>
    <property type="match status" value="1"/>
</dbReference>
<reference evidence="3 4" key="1">
    <citation type="submission" date="2018-05" db="EMBL/GenBank/DDBJ databases">
        <title>Marinifilum breve JC075T sp. nov., a marine bacterium isolated from Yongle Blue Hole in the South China Sea.</title>
        <authorList>
            <person name="Fu T."/>
        </authorList>
    </citation>
    <scope>NUCLEOTIDE SEQUENCE [LARGE SCALE GENOMIC DNA]</scope>
    <source>
        <strain evidence="3 4">JC075</strain>
    </source>
</reference>
<dbReference type="InterPro" id="IPR036641">
    <property type="entry name" value="HPT_dom_sf"/>
</dbReference>
<accession>A0A2V4A1E0</accession>
<gene>
    <name evidence="3" type="ORF">DF185_10795</name>
</gene>
<dbReference type="GO" id="GO:0004672">
    <property type="term" value="F:protein kinase activity"/>
    <property type="evidence" value="ECO:0007669"/>
    <property type="project" value="UniProtKB-ARBA"/>
</dbReference>
<dbReference type="Pfam" id="PF01627">
    <property type="entry name" value="Hpt"/>
    <property type="match status" value="1"/>
</dbReference>
<dbReference type="PROSITE" id="PS50894">
    <property type="entry name" value="HPT"/>
    <property type="match status" value="1"/>
</dbReference>
<feature type="modified residue" description="Phosphohistidine" evidence="1">
    <location>
        <position position="59"/>
    </location>
</feature>
<dbReference type="GO" id="GO:0000160">
    <property type="term" value="P:phosphorelay signal transduction system"/>
    <property type="evidence" value="ECO:0007669"/>
    <property type="project" value="InterPro"/>
</dbReference>
<dbReference type="Proteomes" id="UP000248079">
    <property type="component" value="Unassembled WGS sequence"/>
</dbReference>
<evidence type="ECO:0000313" key="3">
    <source>
        <dbReference type="EMBL" id="PXY01130.1"/>
    </source>
</evidence>
<keyword evidence="1" id="KW-0597">Phosphoprotein</keyword>
<comment type="caution">
    <text evidence="3">The sequence shown here is derived from an EMBL/GenBank/DDBJ whole genome shotgun (WGS) entry which is preliminary data.</text>
</comment>
<evidence type="ECO:0000256" key="1">
    <source>
        <dbReference type="PROSITE-ProRule" id="PRU00110"/>
    </source>
</evidence>
<dbReference type="RefSeq" id="WP_110360761.1">
    <property type="nucleotide sequence ID" value="NZ_QFLI01000004.1"/>
</dbReference>
<dbReference type="EMBL" id="QFLI01000004">
    <property type="protein sequence ID" value="PXY01130.1"/>
    <property type="molecule type" value="Genomic_DNA"/>
</dbReference>
<sequence>MTQGEQLTDLSYLKEMSGNDISIIEEMIEIFIEQIPEFTEEVSNYFETQNWEGLGAVAHKAKSSVRTMGMDSIGDCLEQLEHFSKGNLKFELQIKKEKGVELSPEDEKNWSNVMHETTNDVEMKHIPDLVECFLSKCPLAVDELRSNLKKL</sequence>
<dbReference type="SUPFAM" id="SSF47226">
    <property type="entry name" value="Histidine-containing phosphotransfer domain, HPT domain"/>
    <property type="match status" value="1"/>
</dbReference>
<keyword evidence="4" id="KW-1185">Reference proteome</keyword>
<evidence type="ECO:0000259" key="2">
    <source>
        <dbReference type="PROSITE" id="PS50894"/>
    </source>
</evidence>
<dbReference type="InterPro" id="IPR008207">
    <property type="entry name" value="Sig_transdc_His_kin_Hpt_dom"/>
</dbReference>
<name>A0A2V4A1E0_9BACT</name>
<feature type="domain" description="HPt" evidence="2">
    <location>
        <begin position="20"/>
        <end position="117"/>
    </location>
</feature>
<organism evidence="3 4">
    <name type="scientific">Marinifilum breve</name>
    <dbReference type="NCBI Taxonomy" id="2184082"/>
    <lineage>
        <taxon>Bacteria</taxon>
        <taxon>Pseudomonadati</taxon>
        <taxon>Bacteroidota</taxon>
        <taxon>Bacteroidia</taxon>
        <taxon>Marinilabiliales</taxon>
        <taxon>Marinifilaceae</taxon>
    </lineage>
</organism>
<evidence type="ECO:0000313" key="4">
    <source>
        <dbReference type="Proteomes" id="UP000248079"/>
    </source>
</evidence>
<dbReference type="AlphaFoldDB" id="A0A2V4A1E0"/>
<proteinExistence type="predicted"/>
<protein>
    <recommendedName>
        <fullName evidence="2">HPt domain-containing protein</fullName>
    </recommendedName>
</protein>